<dbReference type="PANTHER" id="PTHR47260">
    <property type="entry name" value="UPF0644 PROTEIN PB2B4.06"/>
    <property type="match status" value="1"/>
</dbReference>
<dbReference type="InterPro" id="IPR052061">
    <property type="entry name" value="PTE-AB_protein"/>
</dbReference>
<name>A0A9D5JYD5_9BACT</name>
<dbReference type="GO" id="GO:0016289">
    <property type="term" value="F:acyl-CoA hydrolase activity"/>
    <property type="evidence" value="ECO:0007669"/>
    <property type="project" value="UniProtKB-ARBA"/>
</dbReference>
<reference evidence="3" key="1">
    <citation type="submission" date="2019-11" db="EMBL/GenBank/DDBJ databases">
        <title>Microbial mats filling the niche in hypersaline microbial mats.</title>
        <authorList>
            <person name="Wong H.L."/>
            <person name="Macleod F.I."/>
            <person name="White R.A. III"/>
            <person name="Burns B.P."/>
        </authorList>
    </citation>
    <scope>NUCLEOTIDE SEQUENCE</scope>
    <source>
        <strain evidence="3">Rbin_158</strain>
    </source>
</reference>
<dbReference type="InterPro" id="IPR003736">
    <property type="entry name" value="PAAI_dom"/>
</dbReference>
<dbReference type="PANTHER" id="PTHR47260:SF1">
    <property type="entry name" value="UPF0644 PROTEIN PB2B4.06"/>
    <property type="match status" value="1"/>
</dbReference>
<dbReference type="EMBL" id="WJJP01000572">
    <property type="protein sequence ID" value="MBD3326395.1"/>
    <property type="molecule type" value="Genomic_DNA"/>
</dbReference>
<protein>
    <submittedName>
        <fullName evidence="3">Hotdog fold thioesterase</fullName>
    </submittedName>
</protein>
<feature type="domain" description="Thioesterase" evidence="2">
    <location>
        <begin position="49"/>
        <end position="125"/>
    </location>
</feature>
<dbReference type="InterPro" id="IPR029069">
    <property type="entry name" value="HotDog_dom_sf"/>
</dbReference>
<evidence type="ECO:0000259" key="2">
    <source>
        <dbReference type="Pfam" id="PF03061"/>
    </source>
</evidence>
<evidence type="ECO:0000256" key="1">
    <source>
        <dbReference type="ARBA" id="ARBA00022801"/>
    </source>
</evidence>
<accession>A0A9D5JYD5</accession>
<comment type="caution">
    <text evidence="3">The sequence shown here is derived from an EMBL/GenBank/DDBJ whole genome shotgun (WGS) entry which is preliminary data.</text>
</comment>
<dbReference type="SUPFAM" id="SSF54637">
    <property type="entry name" value="Thioesterase/thiol ester dehydrase-isomerase"/>
    <property type="match status" value="1"/>
</dbReference>
<dbReference type="Pfam" id="PF03061">
    <property type="entry name" value="4HBT"/>
    <property type="match status" value="1"/>
</dbReference>
<dbReference type="CDD" id="cd03443">
    <property type="entry name" value="PaaI_thioesterase"/>
    <property type="match status" value="1"/>
</dbReference>
<dbReference type="Gene3D" id="3.10.129.10">
    <property type="entry name" value="Hotdog Thioesterase"/>
    <property type="match status" value="1"/>
</dbReference>
<keyword evidence="1" id="KW-0378">Hydrolase</keyword>
<dbReference type="NCBIfam" id="TIGR00369">
    <property type="entry name" value="unchar_dom_1"/>
    <property type="match status" value="1"/>
</dbReference>
<sequence length="159" mass="18043">MKKQANSRSCFLCGLQNEIGLKMCWYEDHEAQQIRATVTVPEHFNGYPGIVHGGILAAILDETSGRAVMLETDKQMLMVTLKLEMTYRRPTPTNTPLTAIGWVLKQTPKRAQVAGEIRLPDGTVTAQCKAIVVRPPDLIRERWEAEQPYWRVYENETVS</sequence>
<gene>
    <name evidence="3" type="ORF">GF339_17555</name>
</gene>
<dbReference type="InterPro" id="IPR006683">
    <property type="entry name" value="Thioestr_dom"/>
</dbReference>
<dbReference type="AlphaFoldDB" id="A0A9D5JYD5"/>
<organism evidence="3 4">
    <name type="scientific">candidate division KSB3 bacterium</name>
    <dbReference type="NCBI Taxonomy" id="2044937"/>
    <lineage>
        <taxon>Bacteria</taxon>
        <taxon>candidate division KSB3</taxon>
    </lineage>
</organism>
<evidence type="ECO:0000313" key="3">
    <source>
        <dbReference type="EMBL" id="MBD3326395.1"/>
    </source>
</evidence>
<dbReference type="Proteomes" id="UP000649604">
    <property type="component" value="Unassembled WGS sequence"/>
</dbReference>
<proteinExistence type="predicted"/>
<evidence type="ECO:0000313" key="4">
    <source>
        <dbReference type="Proteomes" id="UP000649604"/>
    </source>
</evidence>